<comment type="pathway">
    <text evidence="1 5">Carotenoid biosynthesis.</text>
</comment>
<organism evidence="7 8">
    <name type="scientific">Aureispira anguillae</name>
    <dbReference type="NCBI Taxonomy" id="2864201"/>
    <lineage>
        <taxon>Bacteria</taxon>
        <taxon>Pseudomonadati</taxon>
        <taxon>Bacteroidota</taxon>
        <taxon>Saprospiria</taxon>
        <taxon>Saprospirales</taxon>
        <taxon>Saprospiraceae</taxon>
        <taxon>Aureispira</taxon>
    </lineage>
</organism>
<sequence length="486" mass="55691">MYDTIVIGAGIAGIAVALRLRKNGHNVLVLERNAYVGGKMNEHHSMGYRWDTGPSLFTMPNLVDELYALYGRNPADYYQYQQEEEACRYFFYNSLPLHFYTNRSKLKEELVEKLGVDGKPLDYYLDQSAEKYNQIGKFFLEHPIHKFDQLPWKKLFRLLPQFFKSNLFASLHQLNTRRLRHPKLVQIFDRYATYNGSNPYQASGILSMIPHLEQNIGTFFPTQGMYSIVGGLYQLAQEVGVKFRLGTEVECCKKIKGGYEISADQSYQTKRVISAIDCLAFYQYILKDKSLTKRYKRQERSSSALIFYWGIRKQFPQLGLHNIFFSKDYKHEFKLIFENKQIPLEGTIYVHISSKANQNDAPVGAENWFVMLNLPAGISLSKLDQQEIKETLITRLEEMLETKISDYIQTEKVWTPKGIELDTGAIEGALYGASSNKKMAALSRHPNYSKSYPKIYFCGGTVHPGGGIPLSLQSAKIVAQLIANES</sequence>
<dbReference type="AlphaFoldDB" id="A0A915YJ12"/>
<feature type="domain" description="Amine oxidase" evidence="6">
    <location>
        <begin position="11"/>
        <end position="482"/>
    </location>
</feature>
<dbReference type="RefSeq" id="WP_264789111.1">
    <property type="nucleotide sequence ID" value="NZ_AP026867.1"/>
</dbReference>
<dbReference type="GO" id="GO:0016491">
    <property type="term" value="F:oxidoreductase activity"/>
    <property type="evidence" value="ECO:0007669"/>
    <property type="project" value="UniProtKB-KW"/>
</dbReference>
<keyword evidence="4 5" id="KW-0560">Oxidoreductase</keyword>
<dbReference type="GO" id="GO:0016117">
    <property type="term" value="P:carotenoid biosynthetic process"/>
    <property type="evidence" value="ECO:0007669"/>
    <property type="project" value="UniProtKB-KW"/>
</dbReference>
<evidence type="ECO:0000313" key="8">
    <source>
        <dbReference type="Proteomes" id="UP001060919"/>
    </source>
</evidence>
<comment type="similarity">
    <text evidence="2 5">Belongs to the carotenoid/retinoid oxidoreductase family.</text>
</comment>
<dbReference type="PANTHER" id="PTHR43734">
    <property type="entry name" value="PHYTOENE DESATURASE"/>
    <property type="match status" value="1"/>
</dbReference>
<dbReference type="NCBIfam" id="TIGR02734">
    <property type="entry name" value="crtI_fam"/>
    <property type="match status" value="1"/>
</dbReference>
<keyword evidence="8" id="KW-1185">Reference proteome</keyword>
<dbReference type="InterPro" id="IPR014105">
    <property type="entry name" value="Carotenoid/retinoid_OxRdtase"/>
</dbReference>
<gene>
    <name evidence="7" type="ORF">AsAng_0046230</name>
</gene>
<dbReference type="InterPro" id="IPR002937">
    <property type="entry name" value="Amino_oxidase"/>
</dbReference>
<evidence type="ECO:0000256" key="2">
    <source>
        <dbReference type="ARBA" id="ARBA00006046"/>
    </source>
</evidence>
<evidence type="ECO:0000256" key="4">
    <source>
        <dbReference type="ARBA" id="ARBA00023002"/>
    </source>
</evidence>
<proteinExistence type="inferred from homology"/>
<dbReference type="Pfam" id="PF01593">
    <property type="entry name" value="Amino_oxidase"/>
    <property type="match status" value="1"/>
</dbReference>
<evidence type="ECO:0000256" key="5">
    <source>
        <dbReference type="RuleBase" id="RU362075"/>
    </source>
</evidence>
<dbReference type="KEGG" id="aup:AsAng_0046230"/>
<evidence type="ECO:0000256" key="1">
    <source>
        <dbReference type="ARBA" id="ARBA00004829"/>
    </source>
</evidence>
<dbReference type="Proteomes" id="UP001060919">
    <property type="component" value="Chromosome"/>
</dbReference>
<dbReference type="EMBL" id="AP026867">
    <property type="protein sequence ID" value="BDS13861.1"/>
    <property type="molecule type" value="Genomic_DNA"/>
</dbReference>
<dbReference type="InterPro" id="IPR036188">
    <property type="entry name" value="FAD/NAD-bd_sf"/>
</dbReference>
<evidence type="ECO:0000259" key="6">
    <source>
        <dbReference type="Pfam" id="PF01593"/>
    </source>
</evidence>
<evidence type="ECO:0000256" key="3">
    <source>
        <dbReference type="ARBA" id="ARBA00022746"/>
    </source>
</evidence>
<name>A0A915YJ12_9BACT</name>
<reference evidence="7" key="1">
    <citation type="submission" date="2022-09" db="EMBL/GenBank/DDBJ databases">
        <title>Aureispira anguillicida sp. nov., isolated from Leptocephalus of Japanese eel Anguilla japonica.</title>
        <authorList>
            <person name="Yuasa K."/>
            <person name="Mekata T."/>
            <person name="Ikunari K."/>
        </authorList>
    </citation>
    <scope>NUCLEOTIDE SEQUENCE</scope>
    <source>
        <strain evidence="7">EL160426</strain>
    </source>
</reference>
<protein>
    <submittedName>
        <fullName evidence="7">Phytoene desaturase family protein</fullName>
    </submittedName>
</protein>
<dbReference type="SUPFAM" id="SSF51905">
    <property type="entry name" value="FAD/NAD(P)-binding domain"/>
    <property type="match status" value="1"/>
</dbReference>
<dbReference type="PANTHER" id="PTHR43734:SF7">
    <property type="entry name" value="4,4'-DIAPONEUROSPORENE OXYGENASE"/>
    <property type="match status" value="1"/>
</dbReference>
<dbReference type="Gene3D" id="3.50.50.60">
    <property type="entry name" value="FAD/NAD(P)-binding domain"/>
    <property type="match status" value="2"/>
</dbReference>
<accession>A0A915YJ12</accession>
<keyword evidence="3 5" id="KW-0125">Carotenoid biosynthesis</keyword>
<evidence type="ECO:0000313" key="7">
    <source>
        <dbReference type="EMBL" id="BDS13861.1"/>
    </source>
</evidence>